<name>A0AAN6QCF5_9PEZI</name>
<reference evidence="2" key="1">
    <citation type="journal article" date="2023" name="Mol. Phylogenet. Evol.">
        <title>Genome-scale phylogeny and comparative genomics of the fungal order Sordariales.</title>
        <authorList>
            <person name="Hensen N."/>
            <person name="Bonometti L."/>
            <person name="Westerberg I."/>
            <person name="Brannstrom I.O."/>
            <person name="Guillou S."/>
            <person name="Cros-Aarteil S."/>
            <person name="Calhoun S."/>
            <person name="Haridas S."/>
            <person name="Kuo A."/>
            <person name="Mondo S."/>
            <person name="Pangilinan J."/>
            <person name="Riley R."/>
            <person name="LaButti K."/>
            <person name="Andreopoulos B."/>
            <person name="Lipzen A."/>
            <person name="Chen C."/>
            <person name="Yan M."/>
            <person name="Daum C."/>
            <person name="Ng V."/>
            <person name="Clum A."/>
            <person name="Steindorff A."/>
            <person name="Ohm R.A."/>
            <person name="Martin F."/>
            <person name="Silar P."/>
            <person name="Natvig D.O."/>
            <person name="Lalanne C."/>
            <person name="Gautier V."/>
            <person name="Ament-Velasquez S.L."/>
            <person name="Kruys A."/>
            <person name="Hutchinson M.I."/>
            <person name="Powell A.J."/>
            <person name="Barry K."/>
            <person name="Miller A.N."/>
            <person name="Grigoriev I.V."/>
            <person name="Debuchy R."/>
            <person name="Gladieux P."/>
            <person name="Hiltunen Thoren M."/>
            <person name="Johannesson H."/>
        </authorList>
    </citation>
    <scope>NUCLEOTIDE SEQUENCE</scope>
    <source>
        <strain evidence="2">CBS 508.74</strain>
    </source>
</reference>
<accession>A0AAN6QCF5</accession>
<evidence type="ECO:0000313" key="2">
    <source>
        <dbReference type="EMBL" id="KAK4107633.1"/>
    </source>
</evidence>
<dbReference type="PANTHER" id="PTHR42470">
    <property type="entry name" value="VAST DOMAIN-CONTAINING PROTEIN"/>
    <property type="match status" value="1"/>
</dbReference>
<dbReference type="PANTHER" id="PTHR42470:SF1">
    <property type="entry name" value="VAST DOMAIN-CONTAINING PROTEIN"/>
    <property type="match status" value="1"/>
</dbReference>
<organism evidence="2 3">
    <name type="scientific">Canariomyces notabilis</name>
    <dbReference type="NCBI Taxonomy" id="2074819"/>
    <lineage>
        <taxon>Eukaryota</taxon>
        <taxon>Fungi</taxon>
        <taxon>Dikarya</taxon>
        <taxon>Ascomycota</taxon>
        <taxon>Pezizomycotina</taxon>
        <taxon>Sordariomycetes</taxon>
        <taxon>Sordariomycetidae</taxon>
        <taxon>Sordariales</taxon>
        <taxon>Chaetomiaceae</taxon>
        <taxon>Canariomyces</taxon>
    </lineage>
</organism>
<dbReference type="GeneID" id="89943063"/>
<feature type="region of interest" description="Disordered" evidence="1">
    <location>
        <begin position="480"/>
        <end position="524"/>
    </location>
</feature>
<keyword evidence="3" id="KW-1185">Reference proteome</keyword>
<proteinExistence type="predicted"/>
<feature type="compositionally biased region" description="Polar residues" evidence="1">
    <location>
        <begin position="85"/>
        <end position="95"/>
    </location>
</feature>
<feature type="compositionally biased region" description="Low complexity" evidence="1">
    <location>
        <begin position="184"/>
        <end position="226"/>
    </location>
</feature>
<dbReference type="RefSeq" id="XP_064665203.1">
    <property type="nucleotide sequence ID" value="XM_064818937.1"/>
</dbReference>
<evidence type="ECO:0000256" key="1">
    <source>
        <dbReference type="SAM" id="MobiDB-lite"/>
    </source>
</evidence>
<feature type="compositionally biased region" description="Low complexity" evidence="1">
    <location>
        <begin position="60"/>
        <end position="75"/>
    </location>
</feature>
<dbReference type="AlphaFoldDB" id="A0AAN6QCF5"/>
<feature type="region of interest" description="Disordered" evidence="1">
    <location>
        <begin position="157"/>
        <end position="226"/>
    </location>
</feature>
<reference evidence="2" key="2">
    <citation type="submission" date="2023-05" db="EMBL/GenBank/DDBJ databases">
        <authorList>
            <consortium name="Lawrence Berkeley National Laboratory"/>
            <person name="Steindorff A."/>
            <person name="Hensen N."/>
            <person name="Bonometti L."/>
            <person name="Westerberg I."/>
            <person name="Brannstrom I.O."/>
            <person name="Guillou S."/>
            <person name="Cros-Aarteil S."/>
            <person name="Calhoun S."/>
            <person name="Haridas S."/>
            <person name="Kuo A."/>
            <person name="Mondo S."/>
            <person name="Pangilinan J."/>
            <person name="Riley R."/>
            <person name="Labutti K."/>
            <person name="Andreopoulos B."/>
            <person name="Lipzen A."/>
            <person name="Chen C."/>
            <person name="Yanf M."/>
            <person name="Daum C."/>
            <person name="Ng V."/>
            <person name="Clum A."/>
            <person name="Ohm R."/>
            <person name="Martin F."/>
            <person name="Silar P."/>
            <person name="Natvig D."/>
            <person name="Lalanne C."/>
            <person name="Gautier V."/>
            <person name="Ament-Velasquez S.L."/>
            <person name="Kruys A."/>
            <person name="Hutchinson M.I."/>
            <person name="Powell A.J."/>
            <person name="Barry K."/>
            <person name="Miller A.N."/>
            <person name="Grigoriev I.V."/>
            <person name="Debuchy R."/>
            <person name="Gladieux P."/>
            <person name="Thoren M.H."/>
            <person name="Johannesson H."/>
        </authorList>
    </citation>
    <scope>NUCLEOTIDE SEQUENCE</scope>
    <source>
        <strain evidence="2">CBS 508.74</strain>
    </source>
</reference>
<evidence type="ECO:0000313" key="3">
    <source>
        <dbReference type="Proteomes" id="UP001302812"/>
    </source>
</evidence>
<protein>
    <submittedName>
        <fullName evidence="2">Uncharacterized protein</fullName>
    </submittedName>
</protein>
<dbReference type="Proteomes" id="UP001302812">
    <property type="component" value="Unassembled WGS sequence"/>
</dbReference>
<feature type="region of interest" description="Disordered" evidence="1">
    <location>
        <begin position="42"/>
        <end position="127"/>
    </location>
</feature>
<gene>
    <name evidence="2" type="ORF">N656DRAFT_840322</name>
</gene>
<dbReference type="EMBL" id="MU853371">
    <property type="protein sequence ID" value="KAK4107633.1"/>
    <property type="molecule type" value="Genomic_DNA"/>
</dbReference>
<comment type="caution">
    <text evidence="2">The sequence shown here is derived from an EMBL/GenBank/DDBJ whole genome shotgun (WGS) entry which is preliminary data.</text>
</comment>
<feature type="region of interest" description="Disordered" evidence="1">
    <location>
        <begin position="1"/>
        <end position="27"/>
    </location>
</feature>
<sequence>MAVLNSRVSKPRPPSSRSRSKSSKSCDKRLLDAAEVADTTVTTHLAGDTSPARSTKRQCSGADIDPASDSDASPAKRARLAPPQDQLSTLDATTEQLDKPKPKQAQAAFLKDFVDPVQPTPPGPSFRTVISEWLESVDSGEAQRCRSDSYLYRSRRPIARQPAKSTPEMGYTRDADGFAVPQTPASSSSRPSRAGDQDWTASYTASVASSGVSGSNSTSGRSSGKSLIEEPLYRVTNLAANNIHFRHAYDEFPAEVAGLVNYVGQERDSPGPSFEEIRQNKRLRDFGMEGAEPNVEEYFNTHLFPNPEASDPLKRSARQLIAKHTVPSTGSKHKVSTPVPNVLYGYNRSVAFTQQQGQLISMDNKMVANSQDLLYLFFVATNQCLGGSASYVNVAERLNSQLRKCRNDQVRPITTAAFSNAISGTEARLYQVESFVLQRPEHYLEFRKYVRNIIDWGKDKRLKEIRDSLDILLEESRKRAAEVKNRPAPSDSSSGSGTKKRKPSSSSRADAEFRQPPPSESFAARGGQAAVSCLSWVTY</sequence>